<feature type="active site" description="Charge relay system" evidence="5">
    <location>
        <position position="261"/>
    </location>
</feature>
<reference evidence="10" key="1">
    <citation type="journal article" date="2019" name="Int. J. Syst. Evol. Microbiol.">
        <title>The Global Catalogue of Microorganisms (GCM) 10K type strain sequencing project: providing services to taxonomists for standard genome sequencing and annotation.</title>
        <authorList>
            <consortium name="The Broad Institute Genomics Platform"/>
            <consortium name="The Broad Institute Genome Sequencing Center for Infectious Disease"/>
            <person name="Wu L."/>
            <person name="Ma J."/>
        </authorList>
    </citation>
    <scope>NUCLEOTIDE SEQUENCE [LARGE SCALE GENOMIC DNA]</scope>
    <source>
        <strain evidence="10">CCUG 51943</strain>
    </source>
</reference>
<proteinExistence type="inferred from homology"/>
<dbReference type="EMBL" id="JBHSQE010000009">
    <property type="protein sequence ID" value="MFC6147412.1"/>
    <property type="molecule type" value="Genomic_DNA"/>
</dbReference>
<evidence type="ECO:0000256" key="5">
    <source>
        <dbReference type="PROSITE-ProRule" id="PRU01240"/>
    </source>
</evidence>
<evidence type="ECO:0000256" key="3">
    <source>
        <dbReference type="ARBA" id="ARBA00022801"/>
    </source>
</evidence>
<accession>A0ABW1QDA9</accession>
<keyword evidence="10" id="KW-1185">Reference proteome</keyword>
<sequence length="361" mass="36711">MRRAALGLALFSGLLGPIPAAAQDVGCVHPLEAEPPPWHAQPHLPLARGEGVRVAVIDTGVAPHPELGHVEALADLVSPAAPDPLLDCDGHGTVVAGVIRGIAPGAQILSVRQSSGHYRDTAGGTLATLTEGIHRALDAGARVINISVVSCLDASLLLDARPLHDALHRAEAEGVIVIAAAGNVGGQCQPGMAVYPAGEETVLSVAAVHPGDPHALADYTLSVGDLAAPGRVPVGLSPHGHGWAAGTRHPQGTEAGFEGTSFSAPVVSGVAALLRERHPHDSAADIRQRLLQSASPGHGVIDPYAATSHLLADYRVAGREVGVDTQPVREAATGRTALQVLGAAAVAALLIGPVRAGWRRG</sequence>
<comment type="similarity">
    <text evidence="1 5 6">Belongs to the peptidase S8 family.</text>
</comment>
<dbReference type="Gene3D" id="3.40.50.200">
    <property type="entry name" value="Peptidase S8/S53 domain"/>
    <property type="match status" value="1"/>
</dbReference>
<protein>
    <submittedName>
        <fullName evidence="9">S8 family serine peptidase</fullName>
    </submittedName>
</protein>
<dbReference type="InterPro" id="IPR000209">
    <property type="entry name" value="Peptidase_S8/S53_dom"/>
</dbReference>
<dbReference type="InterPro" id="IPR023828">
    <property type="entry name" value="Peptidase_S8_Ser-AS"/>
</dbReference>
<dbReference type="PROSITE" id="PS00136">
    <property type="entry name" value="SUBTILASE_ASP"/>
    <property type="match status" value="1"/>
</dbReference>
<gene>
    <name evidence="9" type="ORF">ACFPUZ_11430</name>
</gene>
<dbReference type="PROSITE" id="PS00138">
    <property type="entry name" value="SUBTILASE_SER"/>
    <property type="match status" value="1"/>
</dbReference>
<comment type="caution">
    <text evidence="9">The sequence shown here is derived from an EMBL/GenBank/DDBJ whole genome shotgun (WGS) entry which is preliminary data.</text>
</comment>
<dbReference type="Pfam" id="PF00082">
    <property type="entry name" value="Peptidase_S8"/>
    <property type="match status" value="1"/>
</dbReference>
<evidence type="ECO:0000313" key="10">
    <source>
        <dbReference type="Proteomes" id="UP001596244"/>
    </source>
</evidence>
<feature type="active site" description="Charge relay system" evidence="5">
    <location>
        <position position="91"/>
    </location>
</feature>
<evidence type="ECO:0000256" key="2">
    <source>
        <dbReference type="ARBA" id="ARBA00022670"/>
    </source>
</evidence>
<dbReference type="RefSeq" id="WP_377002021.1">
    <property type="nucleotide sequence ID" value="NZ_JBHSQE010000009.1"/>
</dbReference>
<dbReference type="Proteomes" id="UP001596244">
    <property type="component" value="Unassembled WGS sequence"/>
</dbReference>
<dbReference type="SUPFAM" id="SSF52743">
    <property type="entry name" value="Subtilisin-like"/>
    <property type="match status" value="1"/>
</dbReference>
<evidence type="ECO:0000256" key="4">
    <source>
        <dbReference type="ARBA" id="ARBA00022825"/>
    </source>
</evidence>
<feature type="signal peptide" evidence="7">
    <location>
        <begin position="1"/>
        <end position="22"/>
    </location>
</feature>
<evidence type="ECO:0000256" key="7">
    <source>
        <dbReference type="SAM" id="SignalP"/>
    </source>
</evidence>
<dbReference type="PROSITE" id="PS51892">
    <property type="entry name" value="SUBTILASE"/>
    <property type="match status" value="1"/>
</dbReference>
<keyword evidence="7" id="KW-0732">Signal</keyword>
<dbReference type="InterPro" id="IPR015500">
    <property type="entry name" value="Peptidase_S8_subtilisin-rel"/>
</dbReference>
<keyword evidence="3 5" id="KW-0378">Hydrolase</keyword>
<dbReference type="PRINTS" id="PR00723">
    <property type="entry name" value="SUBTILISIN"/>
</dbReference>
<dbReference type="PANTHER" id="PTHR43806">
    <property type="entry name" value="PEPTIDASE S8"/>
    <property type="match status" value="1"/>
</dbReference>
<dbReference type="PANTHER" id="PTHR43806:SF11">
    <property type="entry name" value="CEREVISIN-RELATED"/>
    <property type="match status" value="1"/>
</dbReference>
<keyword evidence="2 5" id="KW-0645">Protease</keyword>
<keyword evidence="4 5" id="KW-0720">Serine protease</keyword>
<name>A0ABW1QDA9_9CORY</name>
<evidence type="ECO:0000313" key="9">
    <source>
        <dbReference type="EMBL" id="MFC6147412.1"/>
    </source>
</evidence>
<dbReference type="InterPro" id="IPR036852">
    <property type="entry name" value="Peptidase_S8/S53_dom_sf"/>
</dbReference>
<evidence type="ECO:0000256" key="1">
    <source>
        <dbReference type="ARBA" id="ARBA00011073"/>
    </source>
</evidence>
<feature type="active site" description="Charge relay system" evidence="5">
    <location>
        <position position="58"/>
    </location>
</feature>
<feature type="domain" description="Peptidase S8/S53" evidence="8">
    <location>
        <begin position="49"/>
        <end position="295"/>
    </location>
</feature>
<dbReference type="InterPro" id="IPR023827">
    <property type="entry name" value="Peptidase_S8_Asp-AS"/>
</dbReference>
<dbReference type="InterPro" id="IPR050131">
    <property type="entry name" value="Peptidase_S8_subtilisin-like"/>
</dbReference>
<organism evidence="9 10">
    <name type="scientific">Corynebacterium nasicanis</name>
    <dbReference type="NCBI Taxonomy" id="1448267"/>
    <lineage>
        <taxon>Bacteria</taxon>
        <taxon>Bacillati</taxon>
        <taxon>Actinomycetota</taxon>
        <taxon>Actinomycetes</taxon>
        <taxon>Mycobacteriales</taxon>
        <taxon>Corynebacteriaceae</taxon>
        <taxon>Corynebacterium</taxon>
    </lineage>
</organism>
<feature type="chain" id="PRO_5045142572" evidence="7">
    <location>
        <begin position="23"/>
        <end position="361"/>
    </location>
</feature>
<evidence type="ECO:0000259" key="8">
    <source>
        <dbReference type="Pfam" id="PF00082"/>
    </source>
</evidence>
<evidence type="ECO:0000256" key="6">
    <source>
        <dbReference type="RuleBase" id="RU003355"/>
    </source>
</evidence>